<evidence type="ECO:0000256" key="4">
    <source>
        <dbReference type="ARBA" id="ARBA00022989"/>
    </source>
</evidence>
<feature type="transmembrane region" description="Helical" evidence="6">
    <location>
        <begin position="160"/>
        <end position="181"/>
    </location>
</feature>
<dbReference type="EMBL" id="CP032514">
    <property type="protein sequence ID" value="AYD89241.1"/>
    <property type="molecule type" value="Genomic_DNA"/>
</dbReference>
<dbReference type="Proteomes" id="UP000273001">
    <property type="component" value="Chromosome"/>
</dbReference>
<feature type="transmembrane region" description="Helical" evidence="6">
    <location>
        <begin position="403"/>
        <end position="421"/>
    </location>
</feature>
<feature type="transmembrane region" description="Helical" evidence="6">
    <location>
        <begin position="333"/>
        <end position="356"/>
    </location>
</feature>
<dbReference type="InterPro" id="IPR050189">
    <property type="entry name" value="MFS_Efflux_Transporters"/>
</dbReference>
<dbReference type="PROSITE" id="PS50850">
    <property type="entry name" value="MFS"/>
    <property type="match status" value="1"/>
</dbReference>
<evidence type="ECO:0000256" key="1">
    <source>
        <dbReference type="ARBA" id="ARBA00004651"/>
    </source>
</evidence>
<dbReference type="InterPro" id="IPR036259">
    <property type="entry name" value="MFS_trans_sf"/>
</dbReference>
<dbReference type="Pfam" id="PF07690">
    <property type="entry name" value="MFS_1"/>
    <property type="match status" value="1"/>
</dbReference>
<keyword evidence="5 6" id="KW-0472">Membrane</keyword>
<evidence type="ECO:0000313" key="9">
    <source>
        <dbReference type="Proteomes" id="UP000273001"/>
    </source>
</evidence>
<dbReference type="PANTHER" id="PTHR43124:SF3">
    <property type="entry name" value="CHLORAMPHENICOL EFFLUX PUMP RV0191"/>
    <property type="match status" value="1"/>
</dbReference>
<evidence type="ECO:0000256" key="6">
    <source>
        <dbReference type="SAM" id="Phobius"/>
    </source>
</evidence>
<protein>
    <submittedName>
        <fullName evidence="8">MFS transporter</fullName>
    </submittedName>
</protein>
<dbReference type="InterPro" id="IPR004748">
    <property type="entry name" value="Polyol_permease-like"/>
</dbReference>
<feature type="transmembrane region" description="Helical" evidence="6">
    <location>
        <begin position="127"/>
        <end position="148"/>
    </location>
</feature>
<keyword evidence="9" id="KW-1185">Reference proteome</keyword>
<evidence type="ECO:0000256" key="5">
    <source>
        <dbReference type="ARBA" id="ARBA00023136"/>
    </source>
</evidence>
<name>A0ABM6Z1T2_9ACTO</name>
<evidence type="ECO:0000313" key="8">
    <source>
        <dbReference type="EMBL" id="AYD89241.1"/>
    </source>
</evidence>
<feature type="transmembrane region" description="Helical" evidence="6">
    <location>
        <begin position="187"/>
        <end position="208"/>
    </location>
</feature>
<reference evidence="8 9" key="1">
    <citation type="submission" date="2018-09" db="EMBL/GenBank/DDBJ databases">
        <authorList>
            <person name="Li J."/>
        </authorList>
    </citation>
    <scope>NUCLEOTIDE SEQUENCE [LARGE SCALE GENOMIC DNA]</scope>
    <source>
        <strain evidence="8 9">2129</strain>
    </source>
</reference>
<gene>
    <name evidence="8" type="ORF">D5R93_02755</name>
</gene>
<keyword evidence="4 6" id="KW-1133">Transmembrane helix</keyword>
<feature type="transmembrane region" description="Helical" evidence="6">
    <location>
        <begin position="275"/>
        <end position="296"/>
    </location>
</feature>
<comment type="subcellular location">
    <subcellularLocation>
        <location evidence="1">Cell membrane</location>
        <topology evidence="1">Multi-pass membrane protein</topology>
    </subcellularLocation>
</comment>
<accession>A0ABM6Z1T2</accession>
<keyword evidence="3 6" id="KW-0812">Transmembrane</keyword>
<dbReference type="InterPro" id="IPR011701">
    <property type="entry name" value="MFS"/>
</dbReference>
<feature type="transmembrane region" description="Helical" evidence="6">
    <location>
        <begin position="368"/>
        <end position="391"/>
    </location>
</feature>
<sequence length="448" mass="47576">MPSSNPLVAAIQRILVAAIQRTGFPTNLALGFLAVIIFVIGDGIEAVWIVSYLSSDAVGFATSQGTDVYTAYGVVVAIGAFLSGALCDGIGPRRVMLIGFLSFMVFDFLFIAVGLPSGNLPLVMVFYGARGLGYPMLAYGFLTWVMMVTPTERQGAASGWFWFAFSLGMQLLGSWLSSLLLNPIGHIATLWLGLVLAGIGGTILWLFLLRHPSSTRTTGVSVATSLFEGVSVLWRHPKVSLMGIVKVINLSGQYGMQAYYLVYLHRVYGMPEADAARAFAVFGLVAIIGDVVWGVVGDQLGWRNTLQWIAAPLTGASLVYLYFIPMVAGPNFWLVSLGMAAIGIGLSAHVPTTPLVMAHAKGETGNSLAILNLGAGLGAFVGPGIVSLLLIGDGNTAGDYAAPGLALAGIYGISFILLFFLKLPGNARVLHEEPEIRDKEIRDKEAAR</sequence>
<evidence type="ECO:0000256" key="2">
    <source>
        <dbReference type="ARBA" id="ARBA00022475"/>
    </source>
</evidence>
<feature type="transmembrane region" description="Helical" evidence="6">
    <location>
        <begin position="28"/>
        <end position="49"/>
    </location>
</feature>
<dbReference type="InterPro" id="IPR020846">
    <property type="entry name" value="MFS_dom"/>
</dbReference>
<dbReference type="NCBIfam" id="TIGR00897">
    <property type="entry name" value="2A0118"/>
    <property type="match status" value="1"/>
</dbReference>
<feature type="transmembrane region" description="Helical" evidence="6">
    <location>
        <begin position="69"/>
        <end position="88"/>
    </location>
</feature>
<dbReference type="PANTHER" id="PTHR43124">
    <property type="entry name" value="PURINE EFFLUX PUMP PBUE"/>
    <property type="match status" value="1"/>
</dbReference>
<dbReference type="SUPFAM" id="SSF103473">
    <property type="entry name" value="MFS general substrate transporter"/>
    <property type="match status" value="1"/>
</dbReference>
<keyword evidence="2" id="KW-1003">Cell membrane</keyword>
<dbReference type="RefSeq" id="WP_120203701.1">
    <property type="nucleotide sequence ID" value="NZ_CP032514.1"/>
</dbReference>
<evidence type="ECO:0000256" key="3">
    <source>
        <dbReference type="ARBA" id="ARBA00022692"/>
    </source>
</evidence>
<evidence type="ECO:0000259" key="7">
    <source>
        <dbReference type="PROSITE" id="PS50850"/>
    </source>
</evidence>
<feature type="domain" description="Major facilitator superfamily (MFS) profile" evidence="7">
    <location>
        <begin position="29"/>
        <end position="426"/>
    </location>
</feature>
<dbReference type="Gene3D" id="1.20.1250.20">
    <property type="entry name" value="MFS general substrate transporter like domains"/>
    <property type="match status" value="2"/>
</dbReference>
<proteinExistence type="predicted"/>
<feature type="transmembrane region" description="Helical" evidence="6">
    <location>
        <begin position="308"/>
        <end position="327"/>
    </location>
</feature>
<organism evidence="8 9">
    <name type="scientific">Actinomyces lilanjuaniae</name>
    <dbReference type="NCBI Taxonomy" id="2321394"/>
    <lineage>
        <taxon>Bacteria</taxon>
        <taxon>Bacillati</taxon>
        <taxon>Actinomycetota</taxon>
        <taxon>Actinomycetes</taxon>
        <taxon>Actinomycetales</taxon>
        <taxon>Actinomycetaceae</taxon>
        <taxon>Actinomyces</taxon>
    </lineage>
</organism>
<feature type="transmembrane region" description="Helical" evidence="6">
    <location>
        <begin position="95"/>
        <end position="115"/>
    </location>
</feature>